<protein>
    <submittedName>
        <fullName evidence="1">Uncharacterized protein</fullName>
    </submittedName>
</protein>
<comment type="caution">
    <text evidence="1">The sequence shown here is derived from an EMBL/GenBank/DDBJ whole genome shotgun (WGS) entry which is preliminary data.</text>
</comment>
<dbReference type="AlphaFoldDB" id="H5T8M1"/>
<gene>
    <name evidence="1" type="ORF">GPUN_0350</name>
</gene>
<dbReference type="GO" id="GO:0004038">
    <property type="term" value="F:allantoinase activity"/>
    <property type="evidence" value="ECO:0007669"/>
    <property type="project" value="TreeGrafter"/>
</dbReference>
<dbReference type="EMBL" id="BAET01000006">
    <property type="protein sequence ID" value="GAB54497.1"/>
    <property type="molecule type" value="Genomic_DNA"/>
</dbReference>
<dbReference type="STRING" id="56804.BAE46_13030"/>
<evidence type="ECO:0000313" key="1">
    <source>
        <dbReference type="EMBL" id="GAB54497.1"/>
    </source>
</evidence>
<keyword evidence="2" id="KW-1185">Reference proteome</keyword>
<dbReference type="SUPFAM" id="SSF51556">
    <property type="entry name" value="Metallo-dependent hydrolases"/>
    <property type="match status" value="1"/>
</dbReference>
<reference evidence="1 2" key="1">
    <citation type="journal article" date="2012" name="J. Bacteriol.">
        <title>Genome sequence of proteorhodopsin-containing sea ice bacterium Glaciecola punicea ACAM 611T.</title>
        <authorList>
            <person name="Qin Q.-L."/>
            <person name="Xie B.-B."/>
            <person name="Shu Y.-L."/>
            <person name="Rong J.-C."/>
            <person name="Zhao D.-L."/>
            <person name="Zhang X.-Y."/>
            <person name="Chen X.-L."/>
            <person name="Zhou B.-C."/>
            <person name="Zhanga Y.-Z."/>
        </authorList>
    </citation>
    <scope>NUCLEOTIDE SEQUENCE [LARGE SCALE GENOMIC DNA]</scope>
    <source>
        <strain evidence="1 2">ACAM 611</strain>
    </source>
</reference>
<name>H5T8M1_9ALTE</name>
<dbReference type="PANTHER" id="PTHR43668">
    <property type="entry name" value="ALLANTOINASE"/>
    <property type="match status" value="1"/>
</dbReference>
<dbReference type="PANTHER" id="PTHR43668:SF2">
    <property type="entry name" value="ALLANTOINASE"/>
    <property type="match status" value="1"/>
</dbReference>
<dbReference type="InterPro" id="IPR032466">
    <property type="entry name" value="Metal_Hydrolase"/>
</dbReference>
<dbReference type="RefSeq" id="WP_006002798.1">
    <property type="nucleotide sequence ID" value="NZ_BAET01000006.1"/>
</dbReference>
<dbReference type="Proteomes" id="UP000053586">
    <property type="component" value="Unassembled WGS sequence"/>
</dbReference>
<reference evidence="1 2" key="2">
    <citation type="journal article" date="2017" name="Antonie Van Leeuwenhoek">
        <title>Rhizobium rhizosphaerae sp. nov., a novel species isolated from rice rhizosphere.</title>
        <authorList>
            <person name="Zhao J.J."/>
            <person name="Zhang J."/>
            <person name="Zhang R.J."/>
            <person name="Zhang C.W."/>
            <person name="Yin H.Q."/>
            <person name="Zhang X.X."/>
        </authorList>
    </citation>
    <scope>NUCLEOTIDE SEQUENCE [LARGE SCALE GENOMIC DNA]</scope>
    <source>
        <strain evidence="1 2">ACAM 611</strain>
    </source>
</reference>
<accession>H5T8M1</accession>
<evidence type="ECO:0000313" key="2">
    <source>
        <dbReference type="Proteomes" id="UP000053586"/>
    </source>
</evidence>
<dbReference type="InterPro" id="IPR050138">
    <property type="entry name" value="DHOase/Allantoinase_Hydrolase"/>
</dbReference>
<sequence length="163" mass="18368">MEFEKLATIANNKFNQSQSLLSCHTEVNKLALWEGNKHGTIYCIVSNHQQKTIEEKDIEFDNAGFGSITLHSIYASLIEKNSMDQSDFIDKISSQPRKMANFEADTSINENNITDLAIFEPTIEWKLDKETNLSKSEKSSFFGQKKKGKASGIGKINTLTLNK</sequence>
<dbReference type="GO" id="GO:0006145">
    <property type="term" value="P:purine nucleobase catabolic process"/>
    <property type="evidence" value="ECO:0007669"/>
    <property type="project" value="TreeGrafter"/>
</dbReference>
<dbReference type="Gene3D" id="3.20.20.140">
    <property type="entry name" value="Metal-dependent hydrolases"/>
    <property type="match status" value="1"/>
</dbReference>
<proteinExistence type="predicted"/>
<dbReference type="GO" id="GO:0005737">
    <property type="term" value="C:cytoplasm"/>
    <property type="evidence" value="ECO:0007669"/>
    <property type="project" value="TreeGrafter"/>
</dbReference>
<dbReference type="eggNOG" id="COG0044">
    <property type="taxonomic scope" value="Bacteria"/>
</dbReference>
<dbReference type="OrthoDB" id="5687299at2"/>
<organism evidence="1 2">
    <name type="scientific">Glaciecola punicea ACAM 611</name>
    <dbReference type="NCBI Taxonomy" id="1121923"/>
    <lineage>
        <taxon>Bacteria</taxon>
        <taxon>Pseudomonadati</taxon>
        <taxon>Pseudomonadota</taxon>
        <taxon>Gammaproteobacteria</taxon>
        <taxon>Alteromonadales</taxon>
        <taxon>Alteromonadaceae</taxon>
        <taxon>Glaciecola</taxon>
    </lineage>
</organism>